<dbReference type="RefSeq" id="XP_056554862.1">
    <property type="nucleotide sequence ID" value="XM_056699449.1"/>
</dbReference>
<name>A0A9W9S1Q1_9EURO</name>
<reference evidence="3" key="1">
    <citation type="submission" date="2022-11" db="EMBL/GenBank/DDBJ databases">
        <authorList>
            <person name="Petersen C."/>
        </authorList>
    </citation>
    <scope>NUCLEOTIDE SEQUENCE</scope>
    <source>
        <strain evidence="3">IBT 29864</strain>
    </source>
</reference>
<evidence type="ECO:0000256" key="1">
    <source>
        <dbReference type="SAM" id="MobiDB-lite"/>
    </source>
</evidence>
<evidence type="ECO:0000313" key="4">
    <source>
        <dbReference type="Proteomes" id="UP001147782"/>
    </source>
</evidence>
<gene>
    <name evidence="3" type="ORF">N7496_006520</name>
</gene>
<accession>A0A9W9S1Q1</accession>
<keyword evidence="4" id="KW-1185">Reference proteome</keyword>
<feature type="compositionally biased region" description="Low complexity" evidence="1">
    <location>
        <begin position="39"/>
        <end position="55"/>
    </location>
</feature>
<feature type="transmembrane region" description="Helical" evidence="2">
    <location>
        <begin position="311"/>
        <end position="332"/>
    </location>
</feature>
<sequence length="460" mass="52089">MGRLHRDDLADAASSHSLHSIADEDELPPPYTDEPDLNPVPASNPTPASSSSRPTGAFRPLRIVDGAYAIPGSKNVLSHDKRVVSLAPTLSSNKDELLHVIRRQLKLPVRPMLLIKGTHTESSNDGKQKKSNAVTDFEFQLDLAETMLTGWEGGPLYVNWMEIDVIRDDDGISAFRGGILRSRDYKAPKAPSARLVLDQDVDSDAALLGPDAEAGIDADVQEEEEHAAVVNINNDLELWCERFCLDPAPVKSFTIYRQLKGFDHQAMRNIFDSHIRELNYRGTIYQCFTQAHSSVTIYSPHWINRLRTNKYIWWLVVLLQLWIITWPIIWFMEKRYEIAFTRWNASLDPNTESSLVKCYARNRNESALAEWWAPAVKQAAWTRRSGDNNLLTRLDAERVQGMSTEQLINFRPQESCAEIERRERMARGQGGFIDNVVGLARGISEVGQDWRFTMGWGANS</sequence>
<proteinExistence type="predicted"/>
<dbReference type="PANTHER" id="PTHR37848:SF1">
    <property type="entry name" value="SUN DOMAIN-CONTAINING PROTEIN"/>
    <property type="match status" value="1"/>
</dbReference>
<dbReference type="OrthoDB" id="203796at2759"/>
<dbReference type="EMBL" id="JAPZBS010000005">
    <property type="protein sequence ID" value="KAJ5370428.1"/>
    <property type="molecule type" value="Genomic_DNA"/>
</dbReference>
<feature type="region of interest" description="Disordered" evidence="1">
    <location>
        <begin position="1"/>
        <end position="57"/>
    </location>
</feature>
<organism evidence="3 4">
    <name type="scientific">Penicillium cataractarum</name>
    <dbReference type="NCBI Taxonomy" id="2100454"/>
    <lineage>
        <taxon>Eukaryota</taxon>
        <taxon>Fungi</taxon>
        <taxon>Dikarya</taxon>
        <taxon>Ascomycota</taxon>
        <taxon>Pezizomycotina</taxon>
        <taxon>Eurotiomycetes</taxon>
        <taxon>Eurotiomycetidae</taxon>
        <taxon>Eurotiales</taxon>
        <taxon>Aspergillaceae</taxon>
        <taxon>Penicillium</taxon>
    </lineage>
</organism>
<reference evidence="3" key="2">
    <citation type="journal article" date="2023" name="IMA Fungus">
        <title>Comparative genomic study of the Penicillium genus elucidates a diverse pangenome and 15 lateral gene transfer events.</title>
        <authorList>
            <person name="Petersen C."/>
            <person name="Sorensen T."/>
            <person name="Nielsen M.R."/>
            <person name="Sondergaard T.E."/>
            <person name="Sorensen J.L."/>
            <person name="Fitzpatrick D.A."/>
            <person name="Frisvad J.C."/>
            <person name="Nielsen K.L."/>
        </authorList>
    </citation>
    <scope>NUCLEOTIDE SEQUENCE</scope>
    <source>
        <strain evidence="3">IBT 29864</strain>
    </source>
</reference>
<comment type="caution">
    <text evidence="3">The sequence shown here is derived from an EMBL/GenBank/DDBJ whole genome shotgun (WGS) entry which is preliminary data.</text>
</comment>
<dbReference type="GeneID" id="81438628"/>
<dbReference type="AlphaFoldDB" id="A0A9W9S1Q1"/>
<dbReference type="Proteomes" id="UP001147782">
    <property type="component" value="Unassembled WGS sequence"/>
</dbReference>
<dbReference type="PANTHER" id="PTHR37848">
    <property type="entry name" value="EXPRESSED PROTEIN"/>
    <property type="match status" value="1"/>
</dbReference>
<keyword evidence="2" id="KW-0472">Membrane</keyword>
<protein>
    <submittedName>
        <fullName evidence="3">Uncharacterized protein</fullName>
    </submittedName>
</protein>
<evidence type="ECO:0000256" key="2">
    <source>
        <dbReference type="SAM" id="Phobius"/>
    </source>
</evidence>
<evidence type="ECO:0000313" key="3">
    <source>
        <dbReference type="EMBL" id="KAJ5370428.1"/>
    </source>
</evidence>
<keyword evidence="2" id="KW-0812">Transmembrane</keyword>
<keyword evidence="2" id="KW-1133">Transmembrane helix</keyword>